<accession>A0A8T2Z0E3</accession>
<evidence type="ECO:0000313" key="1">
    <source>
        <dbReference type="EMBL" id="KAH8510731.1"/>
    </source>
</evidence>
<protein>
    <submittedName>
        <fullName evidence="1">Uncharacterized protein</fullName>
    </submittedName>
</protein>
<sequence length="259" mass="28564">MASFCRSAMTSTTRSLASLSKTAGQKTLYAKSMSSPFTSTPTRTILATSRIVSVLGSVESLMPLHSAIANARLKSSIAVDSSCWSWLSQENGHTVVRHAPYQPRSLPWLDLRVFYVRVSKCEIDGSTPERLSVNHISLYPDTLLEVNGVRTSIKSSGASTTPGRDRLDKKSEEAIFVSTDNIRMAGSVKFEVFDKDVLMLSGASYMVFYGVSSCDIPPSYLKQLSEYSNLKLENAVPEQNLWTLKMVKCHGSMLVSEWV</sequence>
<evidence type="ECO:0000313" key="2">
    <source>
        <dbReference type="Proteomes" id="UP000807159"/>
    </source>
</evidence>
<dbReference type="PANTHER" id="PTHR37244:SF1">
    <property type="entry name" value="NADP-SPECIFIC GLUTAMATE DEHYDROGENASE"/>
    <property type="match status" value="1"/>
</dbReference>
<dbReference type="AlphaFoldDB" id="A0A8T2Z0E3"/>
<dbReference type="Proteomes" id="UP000807159">
    <property type="component" value="Chromosome 4"/>
</dbReference>
<name>A0A8T2Z0E3_POPDE</name>
<dbReference type="PANTHER" id="PTHR37244">
    <property type="entry name" value="NADP-SPECIFIC GLUTAMATE DEHYDROGENASE"/>
    <property type="match status" value="1"/>
</dbReference>
<comment type="caution">
    <text evidence="1">The sequence shown here is derived from an EMBL/GenBank/DDBJ whole genome shotgun (WGS) entry which is preliminary data.</text>
</comment>
<reference evidence="1" key="1">
    <citation type="journal article" date="2021" name="J. Hered.">
        <title>Genome Assembly of Salicaceae Populus deltoides (Eastern Cottonwood) I-69 Based on Nanopore Sequencing and Hi-C Technologies.</title>
        <authorList>
            <person name="Bai S."/>
            <person name="Wu H."/>
            <person name="Zhang J."/>
            <person name="Pan Z."/>
            <person name="Zhao W."/>
            <person name="Li Z."/>
            <person name="Tong C."/>
        </authorList>
    </citation>
    <scope>NUCLEOTIDE SEQUENCE</scope>
    <source>
        <tissue evidence="1">Leaf</tissue>
    </source>
</reference>
<organism evidence="1 2">
    <name type="scientific">Populus deltoides</name>
    <name type="common">Eastern poplar</name>
    <name type="synonym">Eastern cottonwood</name>
    <dbReference type="NCBI Taxonomy" id="3696"/>
    <lineage>
        <taxon>Eukaryota</taxon>
        <taxon>Viridiplantae</taxon>
        <taxon>Streptophyta</taxon>
        <taxon>Embryophyta</taxon>
        <taxon>Tracheophyta</taxon>
        <taxon>Spermatophyta</taxon>
        <taxon>Magnoliopsida</taxon>
        <taxon>eudicotyledons</taxon>
        <taxon>Gunneridae</taxon>
        <taxon>Pentapetalae</taxon>
        <taxon>rosids</taxon>
        <taxon>fabids</taxon>
        <taxon>Malpighiales</taxon>
        <taxon>Salicaceae</taxon>
        <taxon>Saliceae</taxon>
        <taxon>Populus</taxon>
    </lineage>
</organism>
<keyword evidence="2" id="KW-1185">Reference proteome</keyword>
<gene>
    <name evidence="1" type="ORF">H0E87_008313</name>
</gene>
<proteinExistence type="predicted"/>
<dbReference type="EMBL" id="JACEGQ020000004">
    <property type="protein sequence ID" value="KAH8510731.1"/>
    <property type="molecule type" value="Genomic_DNA"/>
</dbReference>